<accession>A0A1B6E1W5</accession>
<evidence type="ECO:0000313" key="1">
    <source>
        <dbReference type="EMBL" id="JAS31891.1"/>
    </source>
</evidence>
<gene>
    <name evidence="1" type="ORF">g.44702</name>
</gene>
<organism evidence="1">
    <name type="scientific">Clastoptera arizonana</name>
    <name type="common">Arizona spittle bug</name>
    <dbReference type="NCBI Taxonomy" id="38151"/>
    <lineage>
        <taxon>Eukaryota</taxon>
        <taxon>Metazoa</taxon>
        <taxon>Ecdysozoa</taxon>
        <taxon>Arthropoda</taxon>
        <taxon>Hexapoda</taxon>
        <taxon>Insecta</taxon>
        <taxon>Pterygota</taxon>
        <taxon>Neoptera</taxon>
        <taxon>Paraneoptera</taxon>
        <taxon>Hemiptera</taxon>
        <taxon>Auchenorrhyncha</taxon>
        <taxon>Cercopoidea</taxon>
        <taxon>Clastopteridae</taxon>
        <taxon>Clastoptera</taxon>
    </lineage>
</organism>
<dbReference type="AlphaFoldDB" id="A0A1B6E1W5"/>
<dbReference type="EMBL" id="GEDC01005407">
    <property type="protein sequence ID" value="JAS31891.1"/>
    <property type="molecule type" value="Transcribed_RNA"/>
</dbReference>
<name>A0A1B6E1W5_9HEMI</name>
<sequence>NCSSDLECWPRLCCPDGDSSYCRLALPLWDQLPARRLFTPLRNMLAYMQCTSPPPPIYDLFPKPCRSTIDCFPNLCCQEKDKRVCRPPKRSLLVLLATLGQQRRSTRWFG</sequence>
<feature type="non-terminal residue" evidence="1">
    <location>
        <position position="1"/>
    </location>
</feature>
<protein>
    <submittedName>
        <fullName evidence="1">Uncharacterized protein</fullName>
    </submittedName>
</protein>
<proteinExistence type="predicted"/>
<reference evidence="1" key="1">
    <citation type="submission" date="2015-12" db="EMBL/GenBank/DDBJ databases">
        <title>De novo transcriptome assembly of four potential Pierce s Disease insect vectors from Arizona vineyards.</title>
        <authorList>
            <person name="Tassone E.E."/>
        </authorList>
    </citation>
    <scope>NUCLEOTIDE SEQUENCE</scope>
</reference>